<accession>A0A1H3X9P8</accession>
<keyword evidence="3" id="KW-1185">Reference proteome</keyword>
<feature type="region of interest" description="Disordered" evidence="1">
    <location>
        <begin position="1"/>
        <end position="27"/>
    </location>
</feature>
<protein>
    <submittedName>
        <fullName evidence="2">Uncharacterized protein</fullName>
    </submittedName>
</protein>
<dbReference type="STRING" id="1122198.SAMN02745729_10174"/>
<dbReference type="RefSeq" id="WP_091821313.1">
    <property type="nucleotide sequence ID" value="NZ_FNRJ01000001.1"/>
</dbReference>
<gene>
    <name evidence="2" type="ORF">SAMN02745729_10174</name>
</gene>
<evidence type="ECO:0000313" key="2">
    <source>
        <dbReference type="EMBL" id="SDZ95661.1"/>
    </source>
</evidence>
<dbReference type="AlphaFoldDB" id="A0A1H3X9P8"/>
<sequence>MANIATNRRNERFRESRPGSAWKSQGVSRQEAQQCRFLRERAVRIGADLNQRQQALQLECRIDRAMRIHNPLWRIDNYSALLDSFGAVRCSLNSVIDWHNMKVATYIGQWGQVTIRLICRLNHGECAPGVLSIDQAGGRTHIELTCNRVSLVFSHTAGVTRQPAPAEESLEIGKTA</sequence>
<organism evidence="2 3">
    <name type="scientific">Marinobacterium iners DSM 11526</name>
    <dbReference type="NCBI Taxonomy" id="1122198"/>
    <lineage>
        <taxon>Bacteria</taxon>
        <taxon>Pseudomonadati</taxon>
        <taxon>Pseudomonadota</taxon>
        <taxon>Gammaproteobacteria</taxon>
        <taxon>Oceanospirillales</taxon>
        <taxon>Oceanospirillaceae</taxon>
        <taxon>Marinobacterium</taxon>
    </lineage>
</organism>
<dbReference type="EMBL" id="FNRJ01000001">
    <property type="protein sequence ID" value="SDZ95661.1"/>
    <property type="molecule type" value="Genomic_DNA"/>
</dbReference>
<name>A0A1H3X9P8_9GAMM</name>
<evidence type="ECO:0000313" key="3">
    <source>
        <dbReference type="Proteomes" id="UP000242469"/>
    </source>
</evidence>
<feature type="compositionally biased region" description="Basic and acidic residues" evidence="1">
    <location>
        <begin position="8"/>
        <end position="17"/>
    </location>
</feature>
<proteinExistence type="predicted"/>
<reference evidence="3" key="1">
    <citation type="submission" date="2016-10" db="EMBL/GenBank/DDBJ databases">
        <authorList>
            <person name="Varghese N."/>
            <person name="Submissions S."/>
        </authorList>
    </citation>
    <scope>NUCLEOTIDE SEQUENCE [LARGE SCALE GENOMIC DNA]</scope>
    <source>
        <strain evidence="3">DSM 11526</strain>
    </source>
</reference>
<evidence type="ECO:0000256" key="1">
    <source>
        <dbReference type="SAM" id="MobiDB-lite"/>
    </source>
</evidence>
<dbReference type="Proteomes" id="UP000242469">
    <property type="component" value="Unassembled WGS sequence"/>
</dbReference>